<proteinExistence type="predicted"/>
<dbReference type="Proteomes" id="UP000276215">
    <property type="component" value="Unassembled WGS sequence"/>
</dbReference>
<accession>A0A3N4JEK9</accession>
<evidence type="ECO:0000256" key="1">
    <source>
        <dbReference type="SAM" id="MobiDB-lite"/>
    </source>
</evidence>
<keyword evidence="3" id="KW-1185">Reference proteome</keyword>
<feature type="region of interest" description="Disordered" evidence="1">
    <location>
        <begin position="1"/>
        <end position="30"/>
    </location>
</feature>
<dbReference type="EMBL" id="ML120429">
    <property type="protein sequence ID" value="RPA95121.1"/>
    <property type="molecule type" value="Genomic_DNA"/>
</dbReference>
<dbReference type="AlphaFoldDB" id="A0A3N4JEK9"/>
<evidence type="ECO:0000313" key="3">
    <source>
        <dbReference type="Proteomes" id="UP000276215"/>
    </source>
</evidence>
<feature type="compositionally biased region" description="Basic and acidic residues" evidence="1">
    <location>
        <begin position="1"/>
        <end position="25"/>
    </location>
</feature>
<reference evidence="2 3" key="1">
    <citation type="journal article" date="2018" name="Nat. Ecol. Evol.">
        <title>Pezizomycetes genomes reveal the molecular basis of ectomycorrhizal truffle lifestyle.</title>
        <authorList>
            <person name="Murat C."/>
            <person name="Payen T."/>
            <person name="Noel B."/>
            <person name="Kuo A."/>
            <person name="Morin E."/>
            <person name="Chen J."/>
            <person name="Kohler A."/>
            <person name="Krizsan K."/>
            <person name="Balestrini R."/>
            <person name="Da Silva C."/>
            <person name="Montanini B."/>
            <person name="Hainaut M."/>
            <person name="Levati E."/>
            <person name="Barry K.W."/>
            <person name="Belfiori B."/>
            <person name="Cichocki N."/>
            <person name="Clum A."/>
            <person name="Dockter R.B."/>
            <person name="Fauchery L."/>
            <person name="Guy J."/>
            <person name="Iotti M."/>
            <person name="Le Tacon F."/>
            <person name="Lindquist E.A."/>
            <person name="Lipzen A."/>
            <person name="Malagnac F."/>
            <person name="Mello A."/>
            <person name="Molinier V."/>
            <person name="Miyauchi S."/>
            <person name="Poulain J."/>
            <person name="Riccioni C."/>
            <person name="Rubini A."/>
            <person name="Sitrit Y."/>
            <person name="Splivallo R."/>
            <person name="Traeger S."/>
            <person name="Wang M."/>
            <person name="Zifcakova L."/>
            <person name="Wipf D."/>
            <person name="Zambonelli A."/>
            <person name="Paolocci F."/>
            <person name="Nowrousian M."/>
            <person name="Ottonello S."/>
            <person name="Baldrian P."/>
            <person name="Spatafora J.W."/>
            <person name="Henrissat B."/>
            <person name="Nagy L.G."/>
            <person name="Aury J.M."/>
            <person name="Wincker P."/>
            <person name="Grigoriev I.V."/>
            <person name="Bonfante P."/>
            <person name="Martin F.M."/>
        </authorList>
    </citation>
    <scope>NUCLEOTIDE SEQUENCE [LARGE SCALE GENOMIC DNA]</scope>
    <source>
        <strain evidence="2 3">120613-1</strain>
    </source>
</reference>
<name>A0A3N4JEK9_9PEZI</name>
<gene>
    <name evidence="2" type="ORF">L873DRAFT_1339542</name>
</gene>
<organism evidence="2 3">
    <name type="scientific">Choiromyces venosus 120613-1</name>
    <dbReference type="NCBI Taxonomy" id="1336337"/>
    <lineage>
        <taxon>Eukaryota</taxon>
        <taxon>Fungi</taxon>
        <taxon>Dikarya</taxon>
        <taxon>Ascomycota</taxon>
        <taxon>Pezizomycotina</taxon>
        <taxon>Pezizomycetes</taxon>
        <taxon>Pezizales</taxon>
        <taxon>Tuberaceae</taxon>
        <taxon>Choiromyces</taxon>
    </lineage>
</organism>
<protein>
    <submittedName>
        <fullName evidence="2">Uncharacterized protein</fullName>
    </submittedName>
</protein>
<evidence type="ECO:0000313" key="2">
    <source>
        <dbReference type="EMBL" id="RPA95121.1"/>
    </source>
</evidence>
<sequence length="108" mass="12528">MEREKKREKKENSEEWEKSYTRDDLPSSSMVSPSYGIFLSYKFPPCPLINIYPSPSPPSLEMSRNPYQLVEKTKSPANTYLCLALFLLFSHFPSENKRAPRQRAAVHS</sequence>